<dbReference type="InterPro" id="IPR036291">
    <property type="entry name" value="NAD(P)-bd_dom_sf"/>
</dbReference>
<dbReference type="SUPFAM" id="SSF55347">
    <property type="entry name" value="Glyceraldehyde-3-phosphate dehydrogenase-like, C-terminal domain"/>
    <property type="match status" value="1"/>
</dbReference>
<dbReference type="RefSeq" id="WP_109216067.1">
    <property type="nucleotide sequence ID" value="NZ_JRFU01000121.1"/>
</dbReference>
<dbReference type="Gene3D" id="3.40.50.720">
    <property type="entry name" value="NAD(P)-binding Rossmann-like Domain"/>
    <property type="match status" value="1"/>
</dbReference>
<dbReference type="OrthoDB" id="9815825at2"/>
<feature type="domain" description="Gfo/Idh/MocA-like oxidoreductase N-terminal" evidence="2">
    <location>
        <begin position="7"/>
        <end position="129"/>
    </location>
</feature>
<comment type="similarity">
    <text evidence="1">Belongs to the Gfo/Idh/MocA family.</text>
</comment>
<dbReference type="Gene3D" id="3.30.360.10">
    <property type="entry name" value="Dihydrodipicolinate Reductase, domain 2"/>
    <property type="match status" value="1"/>
</dbReference>
<dbReference type="InterPro" id="IPR004104">
    <property type="entry name" value="Gfo/Idh/MocA-like_OxRdtase_C"/>
</dbReference>
<dbReference type="AlphaFoldDB" id="A0A2V1JUY0"/>
<reference evidence="4 5" key="1">
    <citation type="submission" date="2014-09" db="EMBL/GenBank/DDBJ databases">
        <title>Butyrate-producing bacteria isolated from human gut.</title>
        <authorList>
            <person name="Zhang Q."/>
            <person name="Zhao L."/>
        </authorList>
    </citation>
    <scope>NUCLEOTIDE SEQUENCE [LARGE SCALE GENOMIC DNA]</scope>
    <source>
        <strain evidence="4 5">21</strain>
    </source>
</reference>
<evidence type="ECO:0000259" key="3">
    <source>
        <dbReference type="Pfam" id="PF02894"/>
    </source>
</evidence>
<dbReference type="Pfam" id="PF01408">
    <property type="entry name" value="GFO_IDH_MocA"/>
    <property type="match status" value="1"/>
</dbReference>
<evidence type="ECO:0000313" key="5">
    <source>
        <dbReference type="Proteomes" id="UP000245288"/>
    </source>
</evidence>
<gene>
    <name evidence="4" type="ORF">LG34_11345</name>
</gene>
<dbReference type="Pfam" id="PF02894">
    <property type="entry name" value="GFO_IDH_MocA_C"/>
    <property type="match status" value="1"/>
</dbReference>
<keyword evidence="5" id="KW-1185">Reference proteome</keyword>
<dbReference type="InterPro" id="IPR052515">
    <property type="entry name" value="Gfo/Idh/MocA_Oxidoreductase"/>
</dbReference>
<sequence length="377" mass="41029">MKNGKLQVGIIGCGGIANQKHLPALKNQADKADMVAFCDILIDRAEKAAAEYGVEGAKVYEDYHELLADPEIDVVHVLTPNVAHCPITCDAFAAGKHVMCEKPMAHNTESAQKMMDAWKKSGKKFTIGYQNRFRVDTQTLHKACEAGEFGDIYFAKAHAIRRRAVPTWGVFPDKSKQGGGPLIDIGTHALDITLWCMNNYKPVSVMGSVFEKLGHSELATQGNMFGAWDPETYEVEDSAFGFIKFENGATIFLESAWAINMKDSREAACTLCGTKAGAEIVGAMSGGGASSGREYDLVVNGTYHGQLVEQNLSEGGTIAFFEGGSSEPKDIECEQWLNCIINDTEPVVKPEQAFVVTQILDAIYESARTGKEVLLNQ</sequence>
<dbReference type="InterPro" id="IPR000683">
    <property type="entry name" value="Gfo/Idh/MocA-like_OxRdtase_N"/>
</dbReference>
<comment type="caution">
    <text evidence="4">The sequence shown here is derived from an EMBL/GenBank/DDBJ whole genome shotgun (WGS) entry which is preliminary data.</text>
</comment>
<name>A0A2V1JUY0_EUBRA</name>
<dbReference type="PANTHER" id="PTHR43249:SF1">
    <property type="entry name" value="D-GLUCOSIDE 3-DEHYDROGENASE"/>
    <property type="match status" value="1"/>
</dbReference>
<evidence type="ECO:0000259" key="2">
    <source>
        <dbReference type="Pfam" id="PF01408"/>
    </source>
</evidence>
<dbReference type="SUPFAM" id="SSF51735">
    <property type="entry name" value="NAD(P)-binding Rossmann-fold domains"/>
    <property type="match status" value="1"/>
</dbReference>
<dbReference type="EMBL" id="JRFU01000121">
    <property type="protein sequence ID" value="PWE86288.1"/>
    <property type="molecule type" value="Genomic_DNA"/>
</dbReference>
<organism evidence="4 5">
    <name type="scientific">Eubacterium ramulus</name>
    <dbReference type="NCBI Taxonomy" id="39490"/>
    <lineage>
        <taxon>Bacteria</taxon>
        <taxon>Bacillati</taxon>
        <taxon>Bacillota</taxon>
        <taxon>Clostridia</taxon>
        <taxon>Eubacteriales</taxon>
        <taxon>Eubacteriaceae</taxon>
        <taxon>Eubacterium</taxon>
    </lineage>
</organism>
<dbReference type="Proteomes" id="UP000245288">
    <property type="component" value="Unassembled WGS sequence"/>
</dbReference>
<proteinExistence type="inferred from homology"/>
<feature type="domain" description="Gfo/Idh/MocA-like oxidoreductase C-terminal" evidence="3">
    <location>
        <begin position="144"/>
        <end position="373"/>
    </location>
</feature>
<evidence type="ECO:0000256" key="1">
    <source>
        <dbReference type="ARBA" id="ARBA00010928"/>
    </source>
</evidence>
<dbReference type="PANTHER" id="PTHR43249">
    <property type="entry name" value="UDP-N-ACETYL-2-AMINO-2-DEOXY-D-GLUCURONATE OXIDASE"/>
    <property type="match status" value="1"/>
</dbReference>
<dbReference type="GO" id="GO:0000166">
    <property type="term" value="F:nucleotide binding"/>
    <property type="evidence" value="ECO:0007669"/>
    <property type="project" value="InterPro"/>
</dbReference>
<accession>A0A2V1JUY0</accession>
<protein>
    <submittedName>
        <fullName evidence="4">Oxidoreductase</fullName>
    </submittedName>
</protein>
<evidence type="ECO:0000313" key="4">
    <source>
        <dbReference type="EMBL" id="PWE86288.1"/>
    </source>
</evidence>